<evidence type="ECO:0000256" key="5">
    <source>
        <dbReference type="ARBA" id="ARBA00012596"/>
    </source>
</evidence>
<dbReference type="UniPathway" id="UPA00378"/>
<accession>A0A8H5EV10</accession>
<keyword evidence="9" id="KW-0460">Magnesium</keyword>
<proteinExistence type="inferred from homology"/>
<evidence type="ECO:0000256" key="4">
    <source>
        <dbReference type="ARBA" id="ARBA00005432"/>
    </source>
</evidence>
<keyword evidence="7" id="KW-0812">Transmembrane</keyword>
<evidence type="ECO:0000256" key="9">
    <source>
        <dbReference type="ARBA" id="ARBA00022842"/>
    </source>
</evidence>
<evidence type="ECO:0000256" key="1">
    <source>
        <dbReference type="ARBA" id="ARBA00001946"/>
    </source>
</evidence>
<evidence type="ECO:0000256" key="3">
    <source>
        <dbReference type="ARBA" id="ARBA00004922"/>
    </source>
</evidence>
<dbReference type="AlphaFoldDB" id="A0A8H5EV10"/>
<comment type="catalytic activity">
    <reaction evidence="12">
        <text>n isopentenyl diphosphate + (2E,6E)-farnesyl diphosphate = a di-trans,poly-cis-polyprenyl diphosphate + n diphosphate</text>
        <dbReference type="Rhea" id="RHEA:53008"/>
        <dbReference type="Rhea" id="RHEA-COMP:19494"/>
        <dbReference type="ChEBI" id="CHEBI:33019"/>
        <dbReference type="ChEBI" id="CHEBI:128769"/>
        <dbReference type="ChEBI" id="CHEBI:136960"/>
        <dbReference type="ChEBI" id="CHEBI:175763"/>
        <dbReference type="EC" id="2.5.1.87"/>
    </reaction>
</comment>
<keyword evidence="10" id="KW-1133">Transmembrane helix</keyword>
<evidence type="ECO:0000256" key="7">
    <source>
        <dbReference type="ARBA" id="ARBA00022692"/>
    </source>
</evidence>
<dbReference type="OrthoDB" id="3057168at2759"/>
<evidence type="ECO:0000256" key="10">
    <source>
        <dbReference type="ARBA" id="ARBA00022989"/>
    </source>
</evidence>
<evidence type="ECO:0000313" key="15">
    <source>
        <dbReference type="Proteomes" id="UP000567179"/>
    </source>
</evidence>
<keyword evidence="6" id="KW-0808">Transferase</keyword>
<evidence type="ECO:0000256" key="13">
    <source>
        <dbReference type="SAM" id="MobiDB-lite"/>
    </source>
</evidence>
<dbReference type="SUPFAM" id="SSF64005">
    <property type="entry name" value="Undecaprenyl diphosphate synthase"/>
    <property type="match status" value="1"/>
</dbReference>
<dbReference type="InterPro" id="IPR038887">
    <property type="entry name" value="Nus1/NgBR"/>
</dbReference>
<gene>
    <name evidence="14" type="ORF">D9619_003537</name>
</gene>
<evidence type="ECO:0000256" key="6">
    <source>
        <dbReference type="ARBA" id="ARBA00022679"/>
    </source>
</evidence>
<organism evidence="14 15">
    <name type="scientific">Psilocybe cf. subviscida</name>
    <dbReference type="NCBI Taxonomy" id="2480587"/>
    <lineage>
        <taxon>Eukaryota</taxon>
        <taxon>Fungi</taxon>
        <taxon>Dikarya</taxon>
        <taxon>Basidiomycota</taxon>
        <taxon>Agaricomycotina</taxon>
        <taxon>Agaricomycetes</taxon>
        <taxon>Agaricomycetidae</taxon>
        <taxon>Agaricales</taxon>
        <taxon>Agaricineae</taxon>
        <taxon>Strophariaceae</taxon>
        <taxon>Psilocybe</taxon>
    </lineage>
</organism>
<comment type="cofactor">
    <cofactor evidence="1">
        <name>Mg(2+)</name>
        <dbReference type="ChEBI" id="CHEBI:18420"/>
    </cofactor>
</comment>
<keyword evidence="8" id="KW-0256">Endoplasmic reticulum</keyword>
<evidence type="ECO:0000256" key="8">
    <source>
        <dbReference type="ARBA" id="ARBA00022824"/>
    </source>
</evidence>
<sequence>MRVLFAVALHVVHFFYAIFLRVHSYYTHRRAPLPQPLTAARHRIPKHLALVFVVDPTVTLREAQDALTESVLNAVEWCRTLGIQKLTVYEQKDMLSKCTESIREQLPAPILDVESSESETDYPLTPPPSDHSLSRPLSPSDASMGDLIPITKIFISTPRPSPRKDSQNMQQKPTKRRQHHQQQKSQFAIGTAYAPKSDLALCLISGEASKPAIAATARALAREESRRLQSDPALRQQKERQEYRYELSVKELEQILEDESGLLPPDFMIVHPIDCSYSPPAPPELHGFPPWHIRLTEIFQNYPREAPSQAPSLFSHMTLTRSRLVPIPLEELHFRAALDEFATAEMRFGK</sequence>
<keyword evidence="15" id="KW-1185">Reference proteome</keyword>
<protein>
    <recommendedName>
        <fullName evidence="5">ditrans,polycis-polyprenyl diphosphate synthase [(2E,6E)-farnesyldiphosphate specific]</fullName>
        <ecNumber evidence="5">2.5.1.87</ecNumber>
    </recommendedName>
</protein>
<comment type="subcellular location">
    <subcellularLocation>
        <location evidence="2">Endoplasmic reticulum membrane</location>
    </subcellularLocation>
</comment>
<feature type="region of interest" description="Disordered" evidence="13">
    <location>
        <begin position="109"/>
        <end position="186"/>
    </location>
</feature>
<dbReference type="PANTHER" id="PTHR21528:SF0">
    <property type="entry name" value="DEHYDRODOLICHYL DIPHOSPHATE SYNTHASE COMPLEX SUBUNIT NUS1"/>
    <property type="match status" value="1"/>
</dbReference>
<dbReference type="GO" id="GO:1904423">
    <property type="term" value="C:dehydrodolichyl diphosphate synthase complex"/>
    <property type="evidence" value="ECO:0007669"/>
    <property type="project" value="InterPro"/>
</dbReference>
<dbReference type="PANTHER" id="PTHR21528">
    <property type="entry name" value="DEHYDRODOLICHYL DIPHOSPHATE SYNTHASE COMPLEX SUBUNIT NUS1"/>
    <property type="match status" value="1"/>
</dbReference>
<name>A0A8H5EV10_9AGAR</name>
<dbReference type="InterPro" id="IPR036424">
    <property type="entry name" value="UPP_synth-like_sf"/>
</dbReference>
<evidence type="ECO:0000256" key="11">
    <source>
        <dbReference type="ARBA" id="ARBA00023136"/>
    </source>
</evidence>
<dbReference type="GO" id="GO:0045547">
    <property type="term" value="F:ditrans,polycis-polyprenyl diphosphate synthase [(2E,6E)-farnesyl diphosphate specific] activity"/>
    <property type="evidence" value="ECO:0007669"/>
    <property type="project" value="UniProtKB-EC"/>
</dbReference>
<comment type="caution">
    <text evidence="14">The sequence shown here is derived from an EMBL/GenBank/DDBJ whole genome shotgun (WGS) entry which is preliminary data.</text>
</comment>
<evidence type="ECO:0000256" key="12">
    <source>
        <dbReference type="ARBA" id="ARBA00047353"/>
    </source>
</evidence>
<reference evidence="14 15" key="1">
    <citation type="journal article" date="2020" name="ISME J.">
        <title>Uncovering the hidden diversity of litter-decomposition mechanisms in mushroom-forming fungi.</title>
        <authorList>
            <person name="Floudas D."/>
            <person name="Bentzer J."/>
            <person name="Ahren D."/>
            <person name="Johansson T."/>
            <person name="Persson P."/>
            <person name="Tunlid A."/>
        </authorList>
    </citation>
    <scope>NUCLEOTIDE SEQUENCE [LARGE SCALE GENOMIC DNA]</scope>
    <source>
        <strain evidence="14 15">CBS 101986</strain>
    </source>
</reference>
<dbReference type="GO" id="GO:0005789">
    <property type="term" value="C:endoplasmic reticulum membrane"/>
    <property type="evidence" value="ECO:0007669"/>
    <property type="project" value="UniProtKB-SubCell"/>
</dbReference>
<dbReference type="EMBL" id="JAACJJ010000056">
    <property type="protein sequence ID" value="KAF5313078.1"/>
    <property type="molecule type" value="Genomic_DNA"/>
</dbReference>
<evidence type="ECO:0000256" key="2">
    <source>
        <dbReference type="ARBA" id="ARBA00004586"/>
    </source>
</evidence>
<feature type="compositionally biased region" description="Basic residues" evidence="13">
    <location>
        <begin position="173"/>
        <end position="182"/>
    </location>
</feature>
<dbReference type="Proteomes" id="UP000567179">
    <property type="component" value="Unassembled WGS sequence"/>
</dbReference>
<keyword evidence="11" id="KW-0472">Membrane</keyword>
<evidence type="ECO:0000313" key="14">
    <source>
        <dbReference type="EMBL" id="KAF5313078.1"/>
    </source>
</evidence>
<comment type="pathway">
    <text evidence="3">Protein modification; protein glycosylation.</text>
</comment>
<comment type="similarity">
    <text evidence="4">Belongs to the UPP synthase family.</text>
</comment>
<dbReference type="EC" id="2.5.1.87" evidence="5"/>